<dbReference type="RefSeq" id="WP_237253068.1">
    <property type="nucleotide sequence ID" value="NZ_JAKJXH010000015.1"/>
</dbReference>
<feature type="domain" description="Enoyl reductase (ER)" evidence="6">
    <location>
        <begin position="10"/>
        <end position="316"/>
    </location>
</feature>
<dbReference type="CDD" id="cd08272">
    <property type="entry name" value="MDR6"/>
    <property type="match status" value="1"/>
</dbReference>
<proteinExistence type="predicted"/>
<dbReference type="Gene3D" id="3.90.180.10">
    <property type="entry name" value="Medium-chain alcohol dehydrogenases, catalytic domain"/>
    <property type="match status" value="1"/>
</dbReference>
<accession>A0ABS9I8C1</accession>
<dbReference type="SUPFAM" id="SSF51735">
    <property type="entry name" value="NAD(P)-binding Rossmann-fold domains"/>
    <property type="match status" value="1"/>
</dbReference>
<dbReference type="Pfam" id="PF13602">
    <property type="entry name" value="ADH_zinc_N_2"/>
    <property type="match status" value="1"/>
</dbReference>
<dbReference type="SUPFAM" id="SSF50129">
    <property type="entry name" value="GroES-like"/>
    <property type="match status" value="1"/>
</dbReference>
<dbReference type="Gene3D" id="3.40.50.720">
    <property type="entry name" value="NAD(P)-binding Rossmann-like Domain"/>
    <property type="match status" value="1"/>
</dbReference>
<organism evidence="7 8">
    <name type="scientific">Pseudomonas petrae</name>
    <dbReference type="NCBI Taxonomy" id="2912190"/>
    <lineage>
        <taxon>Bacteria</taxon>
        <taxon>Pseudomonadati</taxon>
        <taxon>Pseudomonadota</taxon>
        <taxon>Gammaproteobacteria</taxon>
        <taxon>Pseudomonadales</taxon>
        <taxon>Pseudomonadaceae</taxon>
        <taxon>Pseudomonas</taxon>
    </lineage>
</organism>
<dbReference type="InterPro" id="IPR051603">
    <property type="entry name" value="Zinc-ADH_QOR/CCCR"/>
</dbReference>
<dbReference type="PANTHER" id="PTHR44154">
    <property type="entry name" value="QUINONE OXIDOREDUCTASE"/>
    <property type="match status" value="1"/>
</dbReference>
<dbReference type="PROSITE" id="PS01162">
    <property type="entry name" value="QOR_ZETA_CRYSTAL"/>
    <property type="match status" value="1"/>
</dbReference>
<gene>
    <name evidence="7" type="ORF">L4G47_15435</name>
</gene>
<protein>
    <submittedName>
        <fullName evidence="7">Zinc-dependent alcohol dehydrogenase family protein</fullName>
    </submittedName>
</protein>
<dbReference type="InterPro" id="IPR002364">
    <property type="entry name" value="Quin_OxRdtase/zeta-crystal_CS"/>
</dbReference>
<evidence type="ECO:0000256" key="2">
    <source>
        <dbReference type="ARBA" id="ARBA00011881"/>
    </source>
</evidence>
<dbReference type="EMBL" id="JAKJXH010000015">
    <property type="protein sequence ID" value="MCF7543599.1"/>
    <property type="molecule type" value="Genomic_DNA"/>
</dbReference>
<keyword evidence="3" id="KW-0963">Cytoplasm</keyword>
<dbReference type="SMART" id="SM00829">
    <property type="entry name" value="PKS_ER"/>
    <property type="match status" value="1"/>
</dbReference>
<evidence type="ECO:0000259" key="6">
    <source>
        <dbReference type="SMART" id="SM00829"/>
    </source>
</evidence>
<dbReference type="InterPro" id="IPR011032">
    <property type="entry name" value="GroES-like_sf"/>
</dbReference>
<comment type="subcellular location">
    <subcellularLocation>
        <location evidence="1">Cytoplasm</location>
    </subcellularLocation>
</comment>
<comment type="caution">
    <text evidence="7">The sequence shown here is derived from an EMBL/GenBank/DDBJ whole genome shotgun (WGS) entry which is preliminary data.</text>
</comment>
<evidence type="ECO:0000256" key="4">
    <source>
        <dbReference type="ARBA" id="ARBA00022857"/>
    </source>
</evidence>
<evidence type="ECO:0000256" key="5">
    <source>
        <dbReference type="ARBA" id="ARBA00022884"/>
    </source>
</evidence>
<comment type="subunit">
    <text evidence="2">Homotetramer.</text>
</comment>
<evidence type="ECO:0000256" key="1">
    <source>
        <dbReference type="ARBA" id="ARBA00004496"/>
    </source>
</evidence>
<keyword evidence="5" id="KW-0694">RNA-binding</keyword>
<evidence type="ECO:0000313" key="8">
    <source>
        <dbReference type="Proteomes" id="UP001162905"/>
    </source>
</evidence>
<dbReference type="InterPro" id="IPR013154">
    <property type="entry name" value="ADH-like_N"/>
</dbReference>
<dbReference type="Pfam" id="PF08240">
    <property type="entry name" value="ADH_N"/>
    <property type="match status" value="1"/>
</dbReference>
<dbReference type="InterPro" id="IPR036291">
    <property type="entry name" value="NAD(P)-bd_dom_sf"/>
</dbReference>
<evidence type="ECO:0000256" key="3">
    <source>
        <dbReference type="ARBA" id="ARBA00022490"/>
    </source>
</evidence>
<dbReference type="InterPro" id="IPR020843">
    <property type="entry name" value="ER"/>
</dbReference>
<sequence length="337" mass="35580">MKAMMLNSFGGPESFELCDVPKPVPGTGHILVRVHATSINPLDYQVRRGNYPGYVPLPAITGHDVSGVVEEVGPGVTAFVPGDEVWYTPQIFDGPGSYAEYHVAAQNIVGKKPASLSHLEAASLSLVGGTAWEALTVRAALKVGESILIHGGAGGVGHVAIQLAKAIGAKVFTTVSEANFEFARSMGADVLIDYKKEDYVDAILRETEGRGVDVVFDTIGGDTLSRSPDALAQLGRVVTIVDIAQPQNLVEAWGKNASYHFIFTRQNRGKLDELSTLVARGQLRPHVGAVYSLADLALAHARLESPNNGLQGKIAISVAASSHPATAELSSGESHDL</sequence>
<name>A0ABS9I8C1_9PSED</name>
<dbReference type="Proteomes" id="UP001162905">
    <property type="component" value="Unassembled WGS sequence"/>
</dbReference>
<reference evidence="7" key="1">
    <citation type="submission" date="2022-01" db="EMBL/GenBank/DDBJ databases">
        <title>Pseudomonas sp. nov. isolated from Antarctic regolith.</title>
        <authorList>
            <person name="Novakova D."/>
            <person name="Sedlar K."/>
        </authorList>
    </citation>
    <scope>NUCLEOTIDE SEQUENCE</scope>
    <source>
        <strain evidence="7">P2647</strain>
    </source>
</reference>
<keyword evidence="4" id="KW-0521">NADP</keyword>
<evidence type="ECO:0000313" key="7">
    <source>
        <dbReference type="EMBL" id="MCF7543599.1"/>
    </source>
</evidence>
<keyword evidence="8" id="KW-1185">Reference proteome</keyword>
<dbReference type="PANTHER" id="PTHR44154:SF1">
    <property type="entry name" value="QUINONE OXIDOREDUCTASE"/>
    <property type="match status" value="1"/>
</dbReference>